<dbReference type="SMART" id="SM00587">
    <property type="entry name" value="CHK"/>
    <property type="match status" value="1"/>
</dbReference>
<feature type="domain" description="CHK kinase-like" evidence="1">
    <location>
        <begin position="1"/>
        <end position="179"/>
    </location>
</feature>
<protein>
    <recommendedName>
        <fullName evidence="1">CHK kinase-like domain-containing protein</fullName>
    </recommendedName>
</protein>
<dbReference type="AlphaFoldDB" id="A0A1B6DQC8"/>
<dbReference type="PANTHER" id="PTHR11012">
    <property type="entry name" value="PROTEIN KINASE-LIKE DOMAIN-CONTAINING"/>
    <property type="match status" value="1"/>
</dbReference>
<evidence type="ECO:0000259" key="1">
    <source>
        <dbReference type="SMART" id="SM00587"/>
    </source>
</evidence>
<accession>A0A1B6DQC8</accession>
<dbReference type="Pfam" id="PF02958">
    <property type="entry name" value="EcKL"/>
    <property type="match status" value="1"/>
</dbReference>
<dbReference type="PANTHER" id="PTHR11012:SF30">
    <property type="entry name" value="PROTEIN KINASE-LIKE DOMAIN-CONTAINING"/>
    <property type="match status" value="1"/>
</dbReference>
<dbReference type="SUPFAM" id="SSF56112">
    <property type="entry name" value="Protein kinase-like (PK-like)"/>
    <property type="match status" value="1"/>
</dbReference>
<dbReference type="InterPro" id="IPR004119">
    <property type="entry name" value="EcKL"/>
</dbReference>
<dbReference type="InterPro" id="IPR011009">
    <property type="entry name" value="Kinase-like_dom_sf"/>
</dbReference>
<dbReference type="EMBL" id="GEDC01009412">
    <property type="protein sequence ID" value="JAS27886.1"/>
    <property type="molecule type" value="Transcribed_RNA"/>
</dbReference>
<sequence>DKFKQLDFGHCVVALKSLAEYHASSVVAHRQNPELVESELGEKMLFIENSKMTHELMKQKLHTFVNSVSKWGKFQDLCALINSKLDKVIDLILQTIHRKPKINVLNHGDFWTNNILFRYDQEGNVCEAKMIDFQIAMYGSYGIDLQYFTWSSISPCVRKQRLDELYFIYLETLNNSLERFGVEERVYFEDFKIEMESMLLYGLFTVSFPVTIMFSKSELDVYDRPCYREAAEEVLKCLQNHKVFEIL</sequence>
<feature type="non-terminal residue" evidence="2">
    <location>
        <position position="1"/>
    </location>
</feature>
<name>A0A1B6DQC8_9HEMI</name>
<gene>
    <name evidence="2" type="ORF">g.24077</name>
</gene>
<evidence type="ECO:0000313" key="2">
    <source>
        <dbReference type="EMBL" id="JAS27886.1"/>
    </source>
</evidence>
<reference evidence="2" key="1">
    <citation type="submission" date="2015-12" db="EMBL/GenBank/DDBJ databases">
        <title>De novo transcriptome assembly of four potential Pierce s Disease insect vectors from Arizona vineyards.</title>
        <authorList>
            <person name="Tassone E.E."/>
        </authorList>
    </citation>
    <scope>NUCLEOTIDE SEQUENCE</scope>
</reference>
<dbReference type="InterPro" id="IPR015897">
    <property type="entry name" value="CHK_kinase-like"/>
</dbReference>
<organism evidence="2">
    <name type="scientific">Clastoptera arizonana</name>
    <name type="common">Arizona spittle bug</name>
    <dbReference type="NCBI Taxonomy" id="38151"/>
    <lineage>
        <taxon>Eukaryota</taxon>
        <taxon>Metazoa</taxon>
        <taxon>Ecdysozoa</taxon>
        <taxon>Arthropoda</taxon>
        <taxon>Hexapoda</taxon>
        <taxon>Insecta</taxon>
        <taxon>Pterygota</taxon>
        <taxon>Neoptera</taxon>
        <taxon>Paraneoptera</taxon>
        <taxon>Hemiptera</taxon>
        <taxon>Auchenorrhyncha</taxon>
        <taxon>Cercopoidea</taxon>
        <taxon>Clastopteridae</taxon>
        <taxon>Clastoptera</taxon>
    </lineage>
</organism>
<proteinExistence type="predicted"/>
<dbReference type="Gene3D" id="3.90.1200.10">
    <property type="match status" value="1"/>
</dbReference>